<feature type="compositionally biased region" description="Polar residues" evidence="1">
    <location>
        <begin position="265"/>
        <end position="274"/>
    </location>
</feature>
<evidence type="ECO:0000256" key="1">
    <source>
        <dbReference type="SAM" id="MobiDB-lite"/>
    </source>
</evidence>
<feature type="region of interest" description="Disordered" evidence="1">
    <location>
        <begin position="1"/>
        <end position="103"/>
    </location>
</feature>
<evidence type="ECO:0000313" key="3">
    <source>
        <dbReference type="Proteomes" id="UP001285908"/>
    </source>
</evidence>
<accession>A0AAJ0IBQ2</accession>
<sequence length="364" mass="41670">MGWFDGWFGSSSSSDESDPLGKLDPKLREFLARESPVKYTTQQEQEQQQQQQQHQQQKQQQQSQAKQHLASAPAAPVPTAKVPATEQPQQEQQQQQPAVPRASLYQDGRYAHLWKTYRPQYEIEAETKTDHEKLMDVLEGFKERKAMIGKAALENCAEEQLDWNNCMKHGSWADRATMCRDTVRKFERCYNMQSKLLKALGYLQTYGRSPEVDEDIQMHADALYHRMLDQEAEIEKCKAEGRPVPAFPSLFENSTYKVPVYPTQTSAAPQSTSAVGAGTEPGKDPYEPSQAIVESWQEQLAKLPEPERAAEEEALRAEHRAKAIMAKNLQELWNEQSKEREQRRMEGKETIGDKIKRVLGTPNY</sequence>
<feature type="region of interest" description="Disordered" evidence="1">
    <location>
        <begin position="333"/>
        <end position="352"/>
    </location>
</feature>
<name>A0AAJ0IBQ2_9PEZI</name>
<evidence type="ECO:0000313" key="2">
    <source>
        <dbReference type="EMBL" id="KAK3496817.1"/>
    </source>
</evidence>
<comment type="caution">
    <text evidence="2">The sequence shown here is derived from an EMBL/GenBank/DDBJ whole genome shotgun (WGS) entry which is preliminary data.</text>
</comment>
<dbReference type="Proteomes" id="UP001285908">
    <property type="component" value="Unassembled WGS sequence"/>
</dbReference>
<dbReference type="AlphaFoldDB" id="A0AAJ0IBQ2"/>
<feature type="region of interest" description="Disordered" evidence="1">
    <location>
        <begin position="265"/>
        <end position="285"/>
    </location>
</feature>
<dbReference type="RefSeq" id="XP_062695081.1">
    <property type="nucleotide sequence ID" value="XM_062841612.1"/>
</dbReference>
<proteinExistence type="predicted"/>
<reference evidence="2 3" key="1">
    <citation type="journal article" date="2023" name="Mol. Phylogenet. Evol.">
        <title>Genome-scale phylogeny and comparative genomics of the fungal order Sordariales.</title>
        <authorList>
            <person name="Hensen N."/>
            <person name="Bonometti L."/>
            <person name="Westerberg I."/>
            <person name="Brannstrom I.O."/>
            <person name="Guillou S."/>
            <person name="Cros-Aarteil S."/>
            <person name="Calhoun S."/>
            <person name="Haridas S."/>
            <person name="Kuo A."/>
            <person name="Mondo S."/>
            <person name="Pangilinan J."/>
            <person name="Riley R."/>
            <person name="LaButti K."/>
            <person name="Andreopoulos B."/>
            <person name="Lipzen A."/>
            <person name="Chen C."/>
            <person name="Yan M."/>
            <person name="Daum C."/>
            <person name="Ng V."/>
            <person name="Clum A."/>
            <person name="Steindorff A."/>
            <person name="Ohm R.A."/>
            <person name="Martin F."/>
            <person name="Silar P."/>
            <person name="Natvig D.O."/>
            <person name="Lalanne C."/>
            <person name="Gautier V."/>
            <person name="Ament-Velasquez S.L."/>
            <person name="Kruys A."/>
            <person name="Hutchinson M.I."/>
            <person name="Powell A.J."/>
            <person name="Barry K."/>
            <person name="Miller A.N."/>
            <person name="Grigoriev I.V."/>
            <person name="Debuchy R."/>
            <person name="Gladieux P."/>
            <person name="Hiltunen Thoren M."/>
            <person name="Johannesson H."/>
        </authorList>
    </citation>
    <scope>NUCLEOTIDE SEQUENCE [LARGE SCALE GENOMIC DNA]</scope>
    <source>
        <strain evidence="2 3">FGSC 10403</strain>
    </source>
</reference>
<protein>
    <recommendedName>
        <fullName evidence="4">Autophagy protein</fullName>
    </recommendedName>
</protein>
<gene>
    <name evidence="2" type="ORF">B0T23DRAFT_66484</name>
</gene>
<dbReference type="EMBL" id="JAULSX010000002">
    <property type="protein sequence ID" value="KAK3496817.1"/>
    <property type="molecule type" value="Genomic_DNA"/>
</dbReference>
<dbReference type="GeneID" id="87879234"/>
<organism evidence="2 3">
    <name type="scientific">Neurospora hispaniola</name>
    <dbReference type="NCBI Taxonomy" id="588809"/>
    <lineage>
        <taxon>Eukaryota</taxon>
        <taxon>Fungi</taxon>
        <taxon>Dikarya</taxon>
        <taxon>Ascomycota</taxon>
        <taxon>Pezizomycotina</taxon>
        <taxon>Sordariomycetes</taxon>
        <taxon>Sordariomycetidae</taxon>
        <taxon>Sordariales</taxon>
        <taxon>Sordariaceae</taxon>
        <taxon>Neurospora</taxon>
    </lineage>
</organism>
<feature type="compositionally biased region" description="Basic and acidic residues" evidence="1">
    <location>
        <begin position="19"/>
        <end position="36"/>
    </location>
</feature>
<feature type="compositionally biased region" description="Low complexity" evidence="1">
    <location>
        <begin position="1"/>
        <end position="14"/>
    </location>
</feature>
<evidence type="ECO:0008006" key="4">
    <source>
        <dbReference type="Google" id="ProtNLM"/>
    </source>
</evidence>
<keyword evidence="3" id="KW-1185">Reference proteome</keyword>
<feature type="compositionally biased region" description="Basic and acidic residues" evidence="1">
    <location>
        <begin position="336"/>
        <end position="352"/>
    </location>
</feature>
<feature type="compositionally biased region" description="Low complexity" evidence="1">
    <location>
        <begin position="42"/>
        <end position="97"/>
    </location>
</feature>